<keyword evidence="3" id="KW-0520">NAD</keyword>
<dbReference type="InterPro" id="IPR006140">
    <property type="entry name" value="D-isomer_DH_NAD-bd"/>
</dbReference>
<protein>
    <submittedName>
        <fullName evidence="7">Hydroxyacid dehydrogenase</fullName>
    </submittedName>
</protein>
<evidence type="ECO:0000259" key="6">
    <source>
        <dbReference type="Pfam" id="PF02826"/>
    </source>
</evidence>
<reference evidence="7" key="1">
    <citation type="submission" date="2016-07" db="EMBL/GenBank/DDBJ databases">
        <title>Microvirga ossetica sp. nov. a new species of rhizobia isolated from root nodules of the legume species Vicia alpestris Steven originated from North Ossetia region in the Caucasus.</title>
        <authorList>
            <person name="Safronova V.I."/>
            <person name="Kuznetsova I.G."/>
            <person name="Sazanova A.L."/>
            <person name="Belimov A."/>
            <person name="Andronov E."/>
            <person name="Osledkin Y.S."/>
            <person name="Onishchuk O.P."/>
            <person name="Kurchak O.N."/>
            <person name="Shaposhnikov A.I."/>
            <person name="Willems A."/>
            <person name="Tikhonovich I.A."/>
        </authorList>
    </citation>
    <scope>NUCLEOTIDE SEQUENCE [LARGE SCALE GENOMIC DNA]</scope>
    <source>
        <strain evidence="7">V5/3M</strain>
        <plasmid evidence="7">unnamed2</plasmid>
    </source>
</reference>
<dbReference type="EMBL" id="CP016619">
    <property type="protein sequence ID" value="ANY84353.1"/>
    <property type="molecule type" value="Genomic_DNA"/>
</dbReference>
<dbReference type="PANTHER" id="PTHR43761:SF1">
    <property type="entry name" value="D-ISOMER SPECIFIC 2-HYDROXYACID DEHYDROGENASE CATALYTIC DOMAIN-CONTAINING PROTEIN-RELATED"/>
    <property type="match status" value="1"/>
</dbReference>
<evidence type="ECO:0000256" key="2">
    <source>
        <dbReference type="ARBA" id="ARBA00023002"/>
    </source>
</evidence>
<dbReference type="SUPFAM" id="SSF51735">
    <property type="entry name" value="NAD(P)-binding Rossmann-fold domains"/>
    <property type="match status" value="1"/>
</dbReference>
<comment type="similarity">
    <text evidence="1 4">Belongs to the D-isomer specific 2-hydroxyacid dehydrogenase family.</text>
</comment>
<evidence type="ECO:0000259" key="5">
    <source>
        <dbReference type="Pfam" id="PF00389"/>
    </source>
</evidence>
<gene>
    <name evidence="7" type="ORF">BB934_39765</name>
</gene>
<feature type="domain" description="D-isomer specific 2-hydroxyacid dehydrogenase NAD-binding" evidence="6">
    <location>
        <begin position="156"/>
        <end position="297"/>
    </location>
</feature>
<dbReference type="Gene3D" id="3.40.50.720">
    <property type="entry name" value="NAD(P)-binding Rossmann-like Domain"/>
    <property type="match status" value="2"/>
</dbReference>
<dbReference type="OrthoDB" id="9793626at2"/>
<dbReference type="KEGG" id="moc:BB934_39765"/>
<feature type="domain" description="D-isomer specific 2-hydroxyacid dehydrogenase catalytic" evidence="5">
    <location>
        <begin position="46"/>
        <end position="327"/>
    </location>
</feature>
<dbReference type="RefSeq" id="WP_099515256.1">
    <property type="nucleotide sequence ID" value="NZ_CP016619.1"/>
</dbReference>
<sequence length="337" mass="36964">MTKPIQAAFTMDPDSTEGVFTPDLLCRLAQSCNIIDEKPLESLSNDRAVNVLRLTDILITGWGCPAIDREVLAIAPRLKLIAHAAGTVKGFLSPEVFDRGITVTHAAEANAVPVAEFTLAAILFTNKQVFRFRDIYCSDRSRARTVPLTCQPIGNFRRTIGIIGASRIGRRVIQLLKPFDFNVLLYDPVVHPWEAAELGVESVSLENLMRLSDVVSVHAPALPSTIGMIDCNRLSLMREGTTLINTARGIIVDEMDLIDELCTGRINAIIDVTDPEVPEPTSPLYNLPNVFLTPHIAGAIGGERERLGEFIVEEIERYIAGRPLVSAISPVTLERMA</sequence>
<dbReference type="InterPro" id="IPR050418">
    <property type="entry name" value="D-iso_2-hydroxyacid_DH_PdxB"/>
</dbReference>
<dbReference type="InterPro" id="IPR036291">
    <property type="entry name" value="NAD(P)-bd_dom_sf"/>
</dbReference>
<evidence type="ECO:0000313" key="7">
    <source>
        <dbReference type="EMBL" id="ANY84353.1"/>
    </source>
</evidence>
<proteinExistence type="inferred from homology"/>
<evidence type="ECO:0000256" key="3">
    <source>
        <dbReference type="ARBA" id="ARBA00023027"/>
    </source>
</evidence>
<evidence type="ECO:0000256" key="4">
    <source>
        <dbReference type="RuleBase" id="RU003719"/>
    </source>
</evidence>
<evidence type="ECO:0000256" key="1">
    <source>
        <dbReference type="ARBA" id="ARBA00005854"/>
    </source>
</evidence>
<dbReference type="GO" id="GO:0051287">
    <property type="term" value="F:NAD binding"/>
    <property type="evidence" value="ECO:0007669"/>
    <property type="project" value="InterPro"/>
</dbReference>
<dbReference type="CDD" id="cd12167">
    <property type="entry name" value="2-Hacid_dh_8"/>
    <property type="match status" value="1"/>
</dbReference>
<dbReference type="Pfam" id="PF00389">
    <property type="entry name" value="2-Hacid_dh"/>
    <property type="match status" value="1"/>
</dbReference>
<keyword evidence="7" id="KW-0614">Plasmid</keyword>
<dbReference type="PANTHER" id="PTHR43761">
    <property type="entry name" value="D-ISOMER SPECIFIC 2-HYDROXYACID DEHYDROGENASE FAMILY PROTEIN (AFU_ORTHOLOGUE AFUA_1G13630)"/>
    <property type="match status" value="1"/>
</dbReference>
<dbReference type="SUPFAM" id="SSF52283">
    <property type="entry name" value="Formate/glycerate dehydrogenase catalytic domain-like"/>
    <property type="match status" value="1"/>
</dbReference>
<geneLocation type="plasmid" evidence="7">
    <name>unnamed2</name>
</geneLocation>
<accession>A0A1B2EWL7</accession>
<dbReference type="AlphaFoldDB" id="A0A1B2EWL7"/>
<keyword evidence="2 4" id="KW-0560">Oxidoreductase</keyword>
<name>A0A1B2EWL7_9HYPH</name>
<dbReference type="GO" id="GO:0016616">
    <property type="term" value="F:oxidoreductase activity, acting on the CH-OH group of donors, NAD or NADP as acceptor"/>
    <property type="evidence" value="ECO:0007669"/>
    <property type="project" value="InterPro"/>
</dbReference>
<organism evidence="7">
    <name type="scientific">Microvirga ossetica</name>
    <dbReference type="NCBI Taxonomy" id="1882682"/>
    <lineage>
        <taxon>Bacteria</taxon>
        <taxon>Pseudomonadati</taxon>
        <taxon>Pseudomonadota</taxon>
        <taxon>Alphaproteobacteria</taxon>
        <taxon>Hyphomicrobiales</taxon>
        <taxon>Methylobacteriaceae</taxon>
        <taxon>Microvirga</taxon>
    </lineage>
</organism>
<dbReference type="InterPro" id="IPR006139">
    <property type="entry name" value="D-isomer_2_OHA_DH_cat_dom"/>
</dbReference>
<dbReference type="Pfam" id="PF02826">
    <property type="entry name" value="2-Hacid_dh_C"/>
    <property type="match status" value="1"/>
</dbReference>